<accession>A0ABQ9HKK7</accession>
<organism evidence="2 3">
    <name type="scientific">Dryococelus australis</name>
    <dbReference type="NCBI Taxonomy" id="614101"/>
    <lineage>
        <taxon>Eukaryota</taxon>
        <taxon>Metazoa</taxon>
        <taxon>Ecdysozoa</taxon>
        <taxon>Arthropoda</taxon>
        <taxon>Hexapoda</taxon>
        <taxon>Insecta</taxon>
        <taxon>Pterygota</taxon>
        <taxon>Neoptera</taxon>
        <taxon>Polyneoptera</taxon>
        <taxon>Phasmatodea</taxon>
        <taxon>Verophasmatodea</taxon>
        <taxon>Anareolatae</taxon>
        <taxon>Phasmatidae</taxon>
        <taxon>Eurycanthinae</taxon>
        <taxon>Dryococelus</taxon>
    </lineage>
</organism>
<dbReference type="Proteomes" id="UP001159363">
    <property type="component" value="Chromosome X"/>
</dbReference>
<name>A0ABQ9HKK7_9NEOP</name>
<reference evidence="2 3" key="1">
    <citation type="submission" date="2023-02" db="EMBL/GenBank/DDBJ databases">
        <title>LHISI_Scaffold_Assembly.</title>
        <authorList>
            <person name="Stuart O.P."/>
            <person name="Cleave R."/>
            <person name="Magrath M.J.L."/>
            <person name="Mikheyev A.S."/>
        </authorList>
    </citation>
    <scope>NUCLEOTIDE SEQUENCE [LARGE SCALE GENOMIC DNA]</scope>
    <source>
        <strain evidence="2">Daus_M_001</strain>
        <tissue evidence="2">Leg muscle</tissue>
    </source>
</reference>
<feature type="compositionally biased region" description="Basic and acidic residues" evidence="1">
    <location>
        <begin position="84"/>
        <end position="93"/>
    </location>
</feature>
<dbReference type="EMBL" id="JARBHB010000004">
    <property type="protein sequence ID" value="KAJ8884896.1"/>
    <property type="molecule type" value="Genomic_DNA"/>
</dbReference>
<comment type="caution">
    <text evidence="2">The sequence shown here is derived from an EMBL/GenBank/DDBJ whole genome shotgun (WGS) entry which is preliminary data.</text>
</comment>
<evidence type="ECO:0000313" key="2">
    <source>
        <dbReference type="EMBL" id="KAJ8884896.1"/>
    </source>
</evidence>
<gene>
    <name evidence="2" type="ORF">PR048_011092</name>
</gene>
<protein>
    <submittedName>
        <fullName evidence="2">Uncharacterized protein</fullName>
    </submittedName>
</protein>
<evidence type="ECO:0000256" key="1">
    <source>
        <dbReference type="SAM" id="MobiDB-lite"/>
    </source>
</evidence>
<evidence type="ECO:0000313" key="3">
    <source>
        <dbReference type="Proteomes" id="UP001159363"/>
    </source>
</evidence>
<sequence>MYTTHKGKVNEARSITAAMKTLRKLIEIYFLRTFGGLDLENYKLHLYVHVCLTKQPKPSIPGVANPKSTTTNKKQESGIPQQDIRGKKESEFKVPAEKSFPKYRSHYRRADNPQKQYLSSEPNLSKKYSLYNAKCKEMIHLQLKNGITMMFLIDTSI</sequence>
<proteinExistence type="predicted"/>
<feature type="region of interest" description="Disordered" evidence="1">
    <location>
        <begin position="56"/>
        <end position="93"/>
    </location>
</feature>
<keyword evidence="3" id="KW-1185">Reference proteome</keyword>